<dbReference type="EMBL" id="JAUIZM010000002">
    <property type="protein sequence ID" value="KAK1398670.1"/>
    <property type="molecule type" value="Genomic_DNA"/>
</dbReference>
<dbReference type="GO" id="GO:0080044">
    <property type="term" value="F:quercetin 7-O-glucosyltransferase activity"/>
    <property type="evidence" value="ECO:0007669"/>
    <property type="project" value="TreeGrafter"/>
</dbReference>
<keyword evidence="6" id="KW-1185">Reference proteome</keyword>
<dbReference type="GO" id="GO:0008299">
    <property type="term" value="P:isoprenoid biosynthetic process"/>
    <property type="evidence" value="ECO:0007669"/>
    <property type="project" value="UniProtKB-KW"/>
</dbReference>
<dbReference type="InterPro" id="IPR002213">
    <property type="entry name" value="UDP_glucos_trans"/>
</dbReference>
<protein>
    <submittedName>
        <fullName evidence="5">UDP-glycosyltransferase 87A1</fullName>
    </submittedName>
</protein>
<comment type="similarity">
    <text evidence="2">Belongs to the UDP-glycosyltransferase family.</text>
</comment>
<dbReference type="Gene3D" id="3.40.50.2000">
    <property type="entry name" value="Glycogen Phosphorylase B"/>
    <property type="match status" value="2"/>
</dbReference>
<evidence type="ECO:0000313" key="6">
    <source>
        <dbReference type="Proteomes" id="UP001237642"/>
    </source>
</evidence>
<dbReference type="Pfam" id="PF00201">
    <property type="entry name" value="UDPGT"/>
    <property type="match status" value="1"/>
</dbReference>
<organism evidence="5 6">
    <name type="scientific">Heracleum sosnowskyi</name>
    <dbReference type="NCBI Taxonomy" id="360622"/>
    <lineage>
        <taxon>Eukaryota</taxon>
        <taxon>Viridiplantae</taxon>
        <taxon>Streptophyta</taxon>
        <taxon>Embryophyta</taxon>
        <taxon>Tracheophyta</taxon>
        <taxon>Spermatophyta</taxon>
        <taxon>Magnoliopsida</taxon>
        <taxon>eudicotyledons</taxon>
        <taxon>Gunneridae</taxon>
        <taxon>Pentapetalae</taxon>
        <taxon>asterids</taxon>
        <taxon>campanulids</taxon>
        <taxon>Apiales</taxon>
        <taxon>Apiaceae</taxon>
        <taxon>Apioideae</taxon>
        <taxon>apioid superclade</taxon>
        <taxon>Tordylieae</taxon>
        <taxon>Tordyliinae</taxon>
        <taxon>Heracleum</taxon>
    </lineage>
</organism>
<name>A0AAD8N1T5_9APIA</name>
<evidence type="ECO:0000256" key="1">
    <source>
        <dbReference type="ARBA" id="ARBA00004721"/>
    </source>
</evidence>
<evidence type="ECO:0000256" key="4">
    <source>
        <dbReference type="ARBA" id="ARBA00023229"/>
    </source>
</evidence>
<gene>
    <name evidence="5" type="ORF">POM88_008533</name>
</gene>
<proteinExistence type="inferred from homology"/>
<evidence type="ECO:0000313" key="5">
    <source>
        <dbReference type="EMBL" id="KAK1398670.1"/>
    </source>
</evidence>
<comment type="caution">
    <text evidence="5">The sequence shown here is derived from an EMBL/GenBank/DDBJ whole genome shotgun (WGS) entry which is preliminary data.</text>
</comment>
<keyword evidence="4" id="KW-0414">Isoprene biosynthesis</keyword>
<reference evidence="5" key="1">
    <citation type="submission" date="2023-02" db="EMBL/GenBank/DDBJ databases">
        <title>Genome of toxic invasive species Heracleum sosnowskyi carries increased number of genes despite the absence of recent whole-genome duplications.</title>
        <authorList>
            <person name="Schelkunov M."/>
            <person name="Shtratnikova V."/>
            <person name="Makarenko M."/>
            <person name="Klepikova A."/>
            <person name="Omelchenko D."/>
            <person name="Novikova G."/>
            <person name="Obukhova E."/>
            <person name="Bogdanov V."/>
            <person name="Penin A."/>
            <person name="Logacheva M."/>
        </authorList>
    </citation>
    <scope>NUCLEOTIDE SEQUENCE</scope>
    <source>
        <strain evidence="5">Hsosn_3</strain>
        <tissue evidence="5">Leaf</tissue>
    </source>
</reference>
<sequence length="461" mass="51590">MEFTSANSQPSIPRRVVAMPFPGRGHINPMMNLCMLLASKQPDFLITYIVTEEWLGLLSSETELPPNISFGTIPNVIPSELVRAANHQGFVEATLTKMEGPVEQVIDGLDSRPMVIIYDLFLGWVAGVGNRRNIPVASLWPMSATVFSIFKHTDLLVQNGHFPVTNLSEQGENEVDYIPGVPSTRILDLPSPYYGRGQPILHRVLEAVSMVEKSQFLLFTSVYELEREVIDALRAKYSMPVYAIGPAIPYFKIKQNSTTNDEDVPHYIKWLDNQPNDSVLYISQGSFLSVSSEQLDEIVAGVLDSGVSYLWVTKMESSRINNGKGLVVPWCDQLRVLCHPSIGGFWSHCGWNSTKEGVFAGVPMLTLPIMWDQIPNSKVIVEDWKTGWRVKGRTADETIAKRNEIATLVKRFMESESIEGKIIRKRVRDCNQIARQATAKGGTSDNAIDAFIDNIFQTIRN</sequence>
<dbReference type="PANTHER" id="PTHR11926:SF1395">
    <property type="entry name" value="GLYCOSYLTRANSFERASE"/>
    <property type="match status" value="1"/>
</dbReference>
<dbReference type="FunFam" id="3.40.50.2000:FF:000138">
    <property type="entry name" value="Glycosyltransferase"/>
    <property type="match status" value="1"/>
</dbReference>
<evidence type="ECO:0000256" key="3">
    <source>
        <dbReference type="ARBA" id="ARBA00022679"/>
    </source>
</evidence>
<dbReference type="GO" id="GO:0080043">
    <property type="term" value="F:quercetin 3-O-glucosyltransferase activity"/>
    <property type="evidence" value="ECO:0007669"/>
    <property type="project" value="TreeGrafter"/>
</dbReference>
<dbReference type="SUPFAM" id="SSF53756">
    <property type="entry name" value="UDP-Glycosyltransferase/glycogen phosphorylase"/>
    <property type="match status" value="1"/>
</dbReference>
<dbReference type="CDD" id="cd03784">
    <property type="entry name" value="GT1_Gtf-like"/>
    <property type="match status" value="1"/>
</dbReference>
<reference evidence="5" key="2">
    <citation type="submission" date="2023-05" db="EMBL/GenBank/DDBJ databases">
        <authorList>
            <person name="Schelkunov M.I."/>
        </authorList>
    </citation>
    <scope>NUCLEOTIDE SEQUENCE</scope>
    <source>
        <strain evidence="5">Hsosn_3</strain>
        <tissue evidence="5">Leaf</tissue>
    </source>
</reference>
<keyword evidence="3" id="KW-0808">Transferase</keyword>
<comment type="pathway">
    <text evidence="1">Secondary metabolite biosynthesis; terpenoid biosynthesis.</text>
</comment>
<dbReference type="Proteomes" id="UP001237642">
    <property type="component" value="Unassembled WGS sequence"/>
</dbReference>
<accession>A0AAD8N1T5</accession>
<dbReference type="AlphaFoldDB" id="A0AAD8N1T5"/>
<dbReference type="PANTHER" id="PTHR11926">
    <property type="entry name" value="GLUCOSYL/GLUCURONOSYL TRANSFERASES"/>
    <property type="match status" value="1"/>
</dbReference>
<evidence type="ECO:0000256" key="2">
    <source>
        <dbReference type="ARBA" id="ARBA00009995"/>
    </source>
</evidence>